<dbReference type="CDD" id="cd02440">
    <property type="entry name" value="AdoMet_MTases"/>
    <property type="match status" value="1"/>
</dbReference>
<feature type="domain" description="Bin3-type SAM" evidence="8">
    <location>
        <begin position="357"/>
        <end position="600"/>
    </location>
</feature>
<feature type="compositionally biased region" description="Basic and acidic residues" evidence="7">
    <location>
        <begin position="780"/>
        <end position="791"/>
    </location>
</feature>
<dbReference type="PANTHER" id="PTHR12315">
    <property type="entry name" value="BICOID-INTERACTING PROTEIN RELATED"/>
    <property type="match status" value="1"/>
</dbReference>
<evidence type="ECO:0000313" key="9">
    <source>
        <dbReference type="EMBL" id="KAK7790249.1"/>
    </source>
</evidence>
<dbReference type="InterPro" id="IPR029063">
    <property type="entry name" value="SAM-dependent_MTases_sf"/>
</dbReference>
<feature type="compositionally biased region" description="Polar residues" evidence="7">
    <location>
        <begin position="631"/>
        <end position="641"/>
    </location>
</feature>
<feature type="compositionally biased region" description="Polar residues" evidence="7">
    <location>
        <begin position="206"/>
        <end position="224"/>
    </location>
</feature>
<feature type="region of interest" description="Disordered" evidence="7">
    <location>
        <begin position="631"/>
        <end position="651"/>
    </location>
</feature>
<keyword evidence="2 6" id="KW-0489">Methyltransferase</keyword>
<dbReference type="GO" id="GO:0008173">
    <property type="term" value="F:RNA methyltransferase activity"/>
    <property type="evidence" value="ECO:0007669"/>
    <property type="project" value="UniProtKB-UniRule"/>
</dbReference>
<dbReference type="InterPro" id="IPR039772">
    <property type="entry name" value="Bin3-like"/>
</dbReference>
<feature type="region of interest" description="Disordered" evidence="7">
    <location>
        <begin position="675"/>
        <end position="698"/>
    </location>
</feature>
<organism evidence="9 10">
    <name type="scientific">Gryllus longicercus</name>
    <dbReference type="NCBI Taxonomy" id="2509291"/>
    <lineage>
        <taxon>Eukaryota</taxon>
        <taxon>Metazoa</taxon>
        <taxon>Ecdysozoa</taxon>
        <taxon>Arthropoda</taxon>
        <taxon>Hexapoda</taxon>
        <taxon>Insecta</taxon>
        <taxon>Pterygota</taxon>
        <taxon>Neoptera</taxon>
        <taxon>Polyneoptera</taxon>
        <taxon>Orthoptera</taxon>
        <taxon>Ensifera</taxon>
        <taxon>Gryllidea</taxon>
        <taxon>Grylloidea</taxon>
        <taxon>Gryllidae</taxon>
        <taxon>Gryllinae</taxon>
        <taxon>Gryllus</taxon>
    </lineage>
</organism>
<name>A0AAN9YZ41_9ORTH</name>
<evidence type="ECO:0000256" key="7">
    <source>
        <dbReference type="SAM" id="MobiDB-lite"/>
    </source>
</evidence>
<keyword evidence="3 6" id="KW-0808">Transferase</keyword>
<dbReference type="AlphaFoldDB" id="A0AAN9YZ41"/>
<feature type="region of interest" description="Disordered" evidence="7">
    <location>
        <begin position="1"/>
        <end position="49"/>
    </location>
</feature>
<feature type="region of interest" description="Disordered" evidence="7">
    <location>
        <begin position="155"/>
        <end position="232"/>
    </location>
</feature>
<dbReference type="InterPro" id="IPR024160">
    <property type="entry name" value="BIN3_SAM-bd_dom"/>
</dbReference>
<dbReference type="Pfam" id="PF06859">
    <property type="entry name" value="Bin3"/>
    <property type="match status" value="1"/>
</dbReference>
<evidence type="ECO:0000256" key="6">
    <source>
        <dbReference type="RuleBase" id="RU367087"/>
    </source>
</evidence>
<comment type="similarity">
    <text evidence="1 6">Belongs to the methyltransferase superfamily.</text>
</comment>
<comment type="caution">
    <text evidence="9">The sequence shown here is derived from an EMBL/GenBank/DDBJ whole genome shotgun (WGS) entry which is preliminary data.</text>
</comment>
<feature type="compositionally biased region" description="Basic and acidic residues" evidence="7">
    <location>
        <begin position="683"/>
        <end position="693"/>
    </location>
</feature>
<evidence type="ECO:0000256" key="4">
    <source>
        <dbReference type="ARBA" id="ARBA00022691"/>
    </source>
</evidence>
<evidence type="ECO:0000256" key="1">
    <source>
        <dbReference type="ARBA" id="ARBA00008361"/>
    </source>
</evidence>
<reference evidence="9 10" key="1">
    <citation type="submission" date="2024-03" db="EMBL/GenBank/DDBJ databases">
        <title>The genome assembly and annotation of the cricket Gryllus longicercus Weissman &amp; Gray.</title>
        <authorList>
            <person name="Szrajer S."/>
            <person name="Gray D."/>
            <person name="Ylla G."/>
        </authorList>
    </citation>
    <scope>NUCLEOTIDE SEQUENCE [LARGE SCALE GENOMIC DNA]</scope>
    <source>
        <strain evidence="9">DAG 2021-001</strain>
        <tissue evidence="9">Whole body minus gut</tissue>
    </source>
</reference>
<dbReference type="GO" id="GO:0040031">
    <property type="term" value="P:snRNA modification"/>
    <property type="evidence" value="ECO:0007669"/>
    <property type="project" value="TreeGrafter"/>
</dbReference>
<feature type="compositionally biased region" description="Basic residues" evidence="7">
    <location>
        <begin position="160"/>
        <end position="172"/>
    </location>
</feature>
<evidence type="ECO:0000256" key="5">
    <source>
        <dbReference type="PROSITE-ProRule" id="PRU00848"/>
    </source>
</evidence>
<accession>A0AAN9YZ41</accession>
<dbReference type="PANTHER" id="PTHR12315:SF0">
    <property type="entry name" value="7SK SNRNA METHYLPHOSPHATE CAPPING ENZYME"/>
    <property type="match status" value="1"/>
</dbReference>
<dbReference type="SUPFAM" id="SSF53335">
    <property type="entry name" value="S-adenosyl-L-methionine-dependent methyltransferases"/>
    <property type="match status" value="1"/>
</dbReference>
<dbReference type="Proteomes" id="UP001378592">
    <property type="component" value="Unassembled WGS sequence"/>
</dbReference>
<gene>
    <name evidence="9" type="ORF">R5R35_001050</name>
</gene>
<feature type="region of interest" description="Disordered" evidence="7">
    <location>
        <begin position="780"/>
        <end position="809"/>
    </location>
</feature>
<dbReference type="EC" id="2.1.1.-" evidence="6"/>
<keyword evidence="4 5" id="KW-0949">S-adenosyl-L-methionine</keyword>
<dbReference type="GO" id="GO:0032259">
    <property type="term" value="P:methylation"/>
    <property type="evidence" value="ECO:0007669"/>
    <property type="project" value="UniProtKB-KW"/>
</dbReference>
<evidence type="ECO:0000313" key="10">
    <source>
        <dbReference type="Proteomes" id="UP001378592"/>
    </source>
</evidence>
<feature type="compositionally biased region" description="Polar residues" evidence="7">
    <location>
        <begin position="186"/>
        <end position="198"/>
    </location>
</feature>
<dbReference type="EMBL" id="JAZDUA010000650">
    <property type="protein sequence ID" value="KAK7790249.1"/>
    <property type="molecule type" value="Genomic_DNA"/>
</dbReference>
<proteinExistence type="inferred from homology"/>
<feature type="region of interest" description="Disordered" evidence="7">
    <location>
        <begin position="280"/>
        <end position="300"/>
    </location>
</feature>
<dbReference type="GO" id="GO:0008171">
    <property type="term" value="F:O-methyltransferase activity"/>
    <property type="evidence" value="ECO:0007669"/>
    <property type="project" value="UniProtKB-UniRule"/>
</dbReference>
<keyword evidence="10" id="KW-1185">Reference proteome</keyword>
<dbReference type="Gene3D" id="3.40.50.150">
    <property type="entry name" value="Vaccinia Virus protein VP39"/>
    <property type="match status" value="1"/>
</dbReference>
<sequence>MSSTDVQRPVKVHDPCVKPVSQDSEKHARRATINSGIPASKKNKHDDGRFKFGRKRAQSFTAGNGKFFIPYKKRKRESIVPPTKFLLGGNIFDPLNLNSLQDEEVNRAMNAVTPKSSPLPTPKHRRGEVEVIIPPNINDPLNLIDCDDDAKYEEQLVSPTKKKSKKKKKKRNSASSSKDDSLEVAVTSNNTDQTVSSTKPEENESEVPTSTNVEVTSLETQDQSAAKGKEVRDIRKELDLPLKDDEKKLRKSLDEKDANKHEKKNRKFDLKDKIVSPVIPQPGAWKRQPHGHRGGGNMGHGAGDGRFNRFRPGGRHRPKIPGLNIAQTPKFQEKNVKFQYGNYNRYYGYRNPAHELDPRLKYFLQRREIFYDKDVLDIGCNIGHVTLTIARDFGAKSVVGLDIDRSLVDIARVNVRHYVNYADSPSNEGASAKFFPISMPILYGPVDIPGITKSDSPSGHKKFPHNVSFVQGNYVLESDVLLQTEQPQFDVILALSITKWIHLNWGDAGLKRAFKRMFIQLRPGGKLILEAQAWDSYKKKKKLTETIFKNYNSIEFLPDKFTQYLLSSEVGFSKCEVIGLPFHQSRGFQRPIQLFTKGESPSHSIMSTNNTPCYTSATNVTRVPVYTSVVGSSRETDSGSATPAPVDTGNASSAALVGSSLNQQIPVYIPMEIPEQTGSSEESGSKTSDENASKEVAQMDNVPMKEVSANDRGRSAELSREEVAEEAKCAVKEERPIKERETPDSTSTMECEDIEGDSLLLEKKNDQKIVVESEIKEEITKSHEKSNENTCKEINTPVESDILNEGSLDSKINGEKIQKEAENELSKLDTVDKTNDTAS</sequence>
<evidence type="ECO:0000259" key="8">
    <source>
        <dbReference type="PROSITE" id="PS51515"/>
    </source>
</evidence>
<dbReference type="PROSITE" id="PS51515">
    <property type="entry name" value="BIN3_SAM"/>
    <property type="match status" value="1"/>
</dbReference>
<evidence type="ECO:0000256" key="2">
    <source>
        <dbReference type="ARBA" id="ARBA00022603"/>
    </source>
</evidence>
<evidence type="ECO:0000256" key="3">
    <source>
        <dbReference type="ARBA" id="ARBA00022679"/>
    </source>
</evidence>
<dbReference type="GO" id="GO:0017069">
    <property type="term" value="F:snRNA binding"/>
    <property type="evidence" value="ECO:0007669"/>
    <property type="project" value="TreeGrafter"/>
</dbReference>
<protein>
    <recommendedName>
        <fullName evidence="6">RNA methyltransferase</fullName>
        <ecNumber evidence="6">2.1.1.-</ecNumber>
    </recommendedName>
</protein>
<dbReference type="InterPro" id="IPR010675">
    <property type="entry name" value="Bin3_C"/>
</dbReference>